<protein>
    <submittedName>
        <fullName evidence="4">Sulfotransferase-like protein</fullName>
    </submittedName>
</protein>
<comment type="caution">
    <text evidence="4">The sequence shown here is derived from an EMBL/GenBank/DDBJ whole genome shotgun (WGS) entry which is preliminary data.</text>
</comment>
<dbReference type="AlphaFoldDB" id="A0A443QHY4"/>
<evidence type="ECO:0000313" key="5">
    <source>
        <dbReference type="Proteomes" id="UP000285301"/>
    </source>
</evidence>
<dbReference type="PANTHER" id="PTHR11783">
    <property type="entry name" value="SULFOTRANSFERASE SULT"/>
    <property type="match status" value="1"/>
</dbReference>
<evidence type="ECO:0000256" key="1">
    <source>
        <dbReference type="ARBA" id="ARBA00005771"/>
    </source>
</evidence>
<comment type="similarity">
    <text evidence="1">Belongs to the sulfotransferase 1 family.</text>
</comment>
<dbReference type="InterPro" id="IPR027417">
    <property type="entry name" value="P-loop_NTPase"/>
</dbReference>
<evidence type="ECO:0000259" key="3">
    <source>
        <dbReference type="Pfam" id="PF00685"/>
    </source>
</evidence>
<keyword evidence="5" id="KW-1185">Reference proteome</keyword>
<dbReference type="Proteomes" id="UP000285301">
    <property type="component" value="Unassembled WGS sequence"/>
</dbReference>
<accession>A0A443QHY4</accession>
<name>A0A443QHY4_9ACAR</name>
<dbReference type="GO" id="GO:0008146">
    <property type="term" value="F:sulfotransferase activity"/>
    <property type="evidence" value="ECO:0007669"/>
    <property type="project" value="InterPro"/>
</dbReference>
<feature type="domain" description="Sulfotransferase" evidence="3">
    <location>
        <begin position="42"/>
        <end position="289"/>
    </location>
</feature>
<dbReference type="Pfam" id="PF00685">
    <property type="entry name" value="Sulfotransfer_1"/>
    <property type="match status" value="1"/>
</dbReference>
<sequence>MSFLKVPLPVKRPKYKVIQDYKFIPIANDESTKSALNYKPKPNDLFIVTYPKSGTTWTMQICMLLLNDGELPEEVRAKDFFARIPFLELMGSKAIDDACELMAIMTHLPFQLVPYNPKTKYIYVARNPKDVCVSCYFHNKSIYEFDGSFHEFMLFWLNGEVFYGSYKDHMLSWWEHKNDDNVLFLLYEEMKENIRGVISKIASFVGEEYKIKLEKNPEIMEKIVEKSEFSFMKQTTNKSFENFFSSKVNIAGNLAFIRKGIIGDWKNHFTEEENEIFEKWFQNSFSGTGVERLWDKSNVFTNLL</sequence>
<gene>
    <name evidence="4" type="ORF">B4U79_14291</name>
</gene>
<evidence type="ECO:0000256" key="2">
    <source>
        <dbReference type="ARBA" id="ARBA00022679"/>
    </source>
</evidence>
<dbReference type="EMBL" id="NCKU01007458">
    <property type="protein sequence ID" value="RWS02621.1"/>
    <property type="molecule type" value="Genomic_DNA"/>
</dbReference>
<dbReference type="Gene3D" id="3.40.50.300">
    <property type="entry name" value="P-loop containing nucleotide triphosphate hydrolases"/>
    <property type="match status" value="1"/>
</dbReference>
<reference evidence="4 5" key="1">
    <citation type="journal article" date="2018" name="Gigascience">
        <title>Genomes of trombidid mites reveal novel predicted allergens and laterally-transferred genes associated with secondary metabolism.</title>
        <authorList>
            <person name="Dong X."/>
            <person name="Chaisiri K."/>
            <person name="Xia D."/>
            <person name="Armstrong S.D."/>
            <person name="Fang Y."/>
            <person name="Donnelly M.J."/>
            <person name="Kadowaki T."/>
            <person name="McGarry J.W."/>
            <person name="Darby A.C."/>
            <person name="Makepeace B.L."/>
        </authorList>
    </citation>
    <scope>NUCLEOTIDE SEQUENCE [LARGE SCALE GENOMIC DNA]</scope>
    <source>
        <strain evidence="4">UoL-WK</strain>
    </source>
</reference>
<proteinExistence type="inferred from homology"/>
<dbReference type="SUPFAM" id="SSF52540">
    <property type="entry name" value="P-loop containing nucleoside triphosphate hydrolases"/>
    <property type="match status" value="1"/>
</dbReference>
<dbReference type="STRING" id="1965070.A0A443QHY4"/>
<organism evidence="4 5">
    <name type="scientific">Dinothrombium tinctorium</name>
    <dbReference type="NCBI Taxonomy" id="1965070"/>
    <lineage>
        <taxon>Eukaryota</taxon>
        <taxon>Metazoa</taxon>
        <taxon>Ecdysozoa</taxon>
        <taxon>Arthropoda</taxon>
        <taxon>Chelicerata</taxon>
        <taxon>Arachnida</taxon>
        <taxon>Acari</taxon>
        <taxon>Acariformes</taxon>
        <taxon>Trombidiformes</taxon>
        <taxon>Prostigmata</taxon>
        <taxon>Anystina</taxon>
        <taxon>Parasitengona</taxon>
        <taxon>Trombidioidea</taxon>
        <taxon>Trombidiidae</taxon>
        <taxon>Dinothrombium</taxon>
    </lineage>
</organism>
<keyword evidence="2 4" id="KW-0808">Transferase</keyword>
<dbReference type="InterPro" id="IPR000863">
    <property type="entry name" value="Sulfotransferase_dom"/>
</dbReference>
<dbReference type="OrthoDB" id="205623at2759"/>
<evidence type="ECO:0000313" key="4">
    <source>
        <dbReference type="EMBL" id="RWS02621.1"/>
    </source>
</evidence>